<dbReference type="Pfam" id="PF22456">
    <property type="entry name" value="PqqF-like_C_4"/>
    <property type="match status" value="1"/>
</dbReference>
<dbReference type="InterPro" id="IPR011249">
    <property type="entry name" value="Metalloenz_LuxS/M16"/>
</dbReference>
<dbReference type="InterPro" id="IPR032632">
    <property type="entry name" value="Peptidase_M16_M"/>
</dbReference>
<keyword evidence="7" id="KW-0479">Metal-binding</keyword>
<comment type="function">
    <text evidence="2">Endopeptidase that degrades small peptides of less than 7 kDa, such as glucagon and insulin.</text>
</comment>
<feature type="domain" description="Coenzyme PQQ synthesis protein F-like C-terminal lobe" evidence="17">
    <location>
        <begin position="783"/>
        <end position="878"/>
    </location>
</feature>
<accession>A0A4Y8ULF1</accession>
<evidence type="ECO:0000256" key="5">
    <source>
        <dbReference type="ARBA" id="ARBA00017565"/>
    </source>
</evidence>
<evidence type="ECO:0000256" key="7">
    <source>
        <dbReference type="ARBA" id="ARBA00022723"/>
    </source>
</evidence>
<keyword evidence="6" id="KW-0645">Protease</keyword>
<evidence type="ECO:0000256" key="3">
    <source>
        <dbReference type="ARBA" id="ARBA00007261"/>
    </source>
</evidence>
<dbReference type="EMBL" id="SPIA01000001">
    <property type="protein sequence ID" value="TFH69071.1"/>
    <property type="molecule type" value="Genomic_DNA"/>
</dbReference>
<dbReference type="GO" id="GO:0004222">
    <property type="term" value="F:metalloendopeptidase activity"/>
    <property type="evidence" value="ECO:0007669"/>
    <property type="project" value="UniProtKB-EC"/>
</dbReference>
<evidence type="ECO:0000256" key="1">
    <source>
        <dbReference type="ARBA" id="ARBA00001947"/>
    </source>
</evidence>
<keyword evidence="19" id="KW-1185">Reference proteome</keyword>
<evidence type="ECO:0000256" key="2">
    <source>
        <dbReference type="ARBA" id="ARBA00002184"/>
    </source>
</evidence>
<dbReference type="OrthoDB" id="9811314at2"/>
<gene>
    <name evidence="18" type="ORF">E3W66_03815</name>
</gene>
<evidence type="ECO:0000256" key="12">
    <source>
        <dbReference type="ARBA" id="ARBA00031184"/>
    </source>
</evidence>
<dbReference type="InterPro" id="IPR007863">
    <property type="entry name" value="Peptidase_M16_C"/>
</dbReference>
<dbReference type="FunFam" id="3.30.830.10:FF:000012">
    <property type="entry name" value="Protease 3"/>
    <property type="match status" value="1"/>
</dbReference>
<organism evidence="18 19">
    <name type="scientific">Gammaproteobacteria bacterium LSUCC0057</name>
    <dbReference type="NCBI Taxonomy" id="2559237"/>
    <lineage>
        <taxon>Bacteria</taxon>
        <taxon>Pseudomonadati</taxon>
        <taxon>Pseudomonadota</taxon>
        <taxon>Gammaproteobacteria</taxon>
        <taxon>Cellvibrionales</taxon>
        <taxon>Porticoccaceae</taxon>
        <taxon>SAR92 clade</taxon>
    </lineage>
</organism>
<comment type="cofactor">
    <cofactor evidence="1">
        <name>Zn(2+)</name>
        <dbReference type="ChEBI" id="CHEBI:29105"/>
    </cofactor>
</comment>
<sequence>MSRRLFSAQLRPLNQRWLVLAGALLLAACSGDPQTVELTPSPADSRSYRAFTLANGLSAIVISDPSADKAAASLDVAVGNYSSPRGREGLPHFLEHMLFLGTDKYPEVNSYGEFIDQRGGSKNAYTSHRNTNYYFDINADHLEPALDRFSRFFIAPRFAPEYVERERNAVYSEYQLHLKNDPWRQRYVLRELANPEHPYSLFMVGDLSTLREQPLVAGGPTLREELLSFYRRYYIAEQMKLVVGGRESLDELEAMVRDKFAEVPAGQRVASPEQGPLFAPGTLPAEVHFRPEADLRELSIIYSLPSSEAHWQQKPINFLASLVGSEASGSLLDVLRRAGWVNALSAGSALSDASATLFVVNLELTPAGLENRKVIVPLVQHWLDLIAADPELARRYQEQASLLQQAFQFEQQGALVDRVTRLADTMQRLPLARVLDGPYLMSGWDAALIKRYTALLNADNRLVMVTAKELAVDRKAAYFESEYRLLGAPTEQPLGFGGSALAAELRLPPANPFIAENTQLLASTEVANSAGAVPQRLSAAPIETWHLATTRFNVPHGQIILQLQHESAQSQQAAVYSELLMRYLRDQINDQLYPALQAGLNFALQRDGRGWRLVVGGYADKQPLVLTALLDALETEQWDRSRFERIRQSYLEDISNAKNEFPFRQLLSLLSVAVEGGWLPQEQAATAAQVELPALAEWARQARQQWLPRLMVTGNFSSQQALSFAEEIAERYPYRGAAGHFEVAQLAHQPQRSEYWVPGNNQAAVLYLPAGADTLEARAINLLVAEWLGNPFYTELRTQRQLGYVVAAVPRNFYRQPGIAMVVQSPDFSLDEITAAVDEFVAAQPSRAQSLNSQQLEQLKASVVGRVTEQPKNLAELNGQWVESLLYGYNSFDFRQQVAAAVAAVSLEQLSAAIDTLAVQPQRWWLLASPQIDPELNPHVRPKTAQPRRYPL</sequence>
<dbReference type="EC" id="3.4.24.55" evidence="4"/>
<dbReference type="Pfam" id="PF05193">
    <property type="entry name" value="Peptidase_M16_C"/>
    <property type="match status" value="1"/>
</dbReference>
<evidence type="ECO:0000259" key="17">
    <source>
        <dbReference type="Pfam" id="PF22456"/>
    </source>
</evidence>
<proteinExistence type="inferred from homology"/>
<dbReference type="PANTHER" id="PTHR43690">
    <property type="entry name" value="NARDILYSIN"/>
    <property type="match status" value="1"/>
</dbReference>
<feature type="domain" description="Peptidase M16 N-terminal" evidence="14">
    <location>
        <begin position="60"/>
        <end position="195"/>
    </location>
</feature>
<protein>
    <recommendedName>
        <fullName evidence="5">Protease 3</fullName>
        <ecNumber evidence="4">3.4.24.55</ecNumber>
    </recommendedName>
    <alternativeName>
        <fullName evidence="13">Pitrilysin</fullName>
    </alternativeName>
    <alternativeName>
        <fullName evidence="12">Protease III</fullName>
    </alternativeName>
    <alternativeName>
        <fullName evidence="11">Protease pi</fullName>
    </alternativeName>
</protein>
<dbReference type="Pfam" id="PF16187">
    <property type="entry name" value="Peptidase_M16_M"/>
    <property type="match status" value="1"/>
</dbReference>
<dbReference type="GO" id="GO:0006508">
    <property type="term" value="P:proteolysis"/>
    <property type="evidence" value="ECO:0007669"/>
    <property type="project" value="UniProtKB-KW"/>
</dbReference>
<evidence type="ECO:0000256" key="8">
    <source>
        <dbReference type="ARBA" id="ARBA00022801"/>
    </source>
</evidence>
<evidence type="ECO:0000313" key="19">
    <source>
        <dbReference type="Proteomes" id="UP000298133"/>
    </source>
</evidence>
<evidence type="ECO:0000256" key="6">
    <source>
        <dbReference type="ARBA" id="ARBA00022670"/>
    </source>
</evidence>
<keyword evidence="9" id="KW-0862">Zinc</keyword>
<evidence type="ECO:0000256" key="4">
    <source>
        <dbReference type="ARBA" id="ARBA00012449"/>
    </source>
</evidence>
<feature type="domain" description="Peptidase M16 C-terminal" evidence="15">
    <location>
        <begin position="223"/>
        <end position="389"/>
    </location>
</feature>
<reference evidence="18 19" key="1">
    <citation type="submission" date="2019-03" db="EMBL/GenBank/DDBJ databases">
        <title>Draft genome of Gammaproteobacteria bacterium LSUCC0057, a member of the SAR92 clade.</title>
        <authorList>
            <person name="Lanclos V.C."/>
            <person name="Doiron C."/>
            <person name="Henson M.W."/>
            <person name="Thrash J.C."/>
        </authorList>
    </citation>
    <scope>NUCLEOTIDE SEQUENCE [LARGE SCALE GENOMIC DNA]</scope>
    <source>
        <strain evidence="18 19">LSUCC0057</strain>
    </source>
</reference>
<dbReference type="GO" id="GO:0046872">
    <property type="term" value="F:metal ion binding"/>
    <property type="evidence" value="ECO:0007669"/>
    <property type="project" value="UniProtKB-KW"/>
</dbReference>
<keyword evidence="10" id="KW-0482">Metalloprotease</keyword>
<keyword evidence="8" id="KW-0378">Hydrolase</keyword>
<evidence type="ECO:0000256" key="11">
    <source>
        <dbReference type="ARBA" id="ARBA00029597"/>
    </source>
</evidence>
<dbReference type="InterPro" id="IPR050626">
    <property type="entry name" value="Peptidase_M16"/>
</dbReference>
<evidence type="ECO:0000256" key="9">
    <source>
        <dbReference type="ARBA" id="ARBA00022833"/>
    </source>
</evidence>
<dbReference type="InterPro" id="IPR011765">
    <property type="entry name" value="Pept_M16_N"/>
</dbReference>
<dbReference type="SUPFAM" id="SSF63411">
    <property type="entry name" value="LuxS/MPP-like metallohydrolase"/>
    <property type="match status" value="4"/>
</dbReference>
<dbReference type="AlphaFoldDB" id="A0A4Y8ULF1"/>
<dbReference type="Gene3D" id="3.30.830.10">
    <property type="entry name" value="Metalloenzyme, LuxS/M16 peptidase-like"/>
    <property type="match status" value="4"/>
</dbReference>
<comment type="caution">
    <text evidence="18">The sequence shown here is derived from an EMBL/GenBank/DDBJ whole genome shotgun (WGS) entry which is preliminary data.</text>
</comment>
<evidence type="ECO:0000256" key="10">
    <source>
        <dbReference type="ARBA" id="ARBA00023049"/>
    </source>
</evidence>
<dbReference type="Pfam" id="PF00675">
    <property type="entry name" value="Peptidase_M16"/>
    <property type="match status" value="1"/>
</dbReference>
<evidence type="ECO:0000259" key="14">
    <source>
        <dbReference type="Pfam" id="PF00675"/>
    </source>
</evidence>
<evidence type="ECO:0000256" key="13">
    <source>
        <dbReference type="ARBA" id="ARBA00033450"/>
    </source>
</evidence>
<name>A0A4Y8ULF1_9GAMM</name>
<feature type="domain" description="Peptidase M16 middle/third" evidence="16">
    <location>
        <begin position="407"/>
        <end position="684"/>
    </location>
</feature>
<dbReference type="Proteomes" id="UP000298133">
    <property type="component" value="Unassembled WGS sequence"/>
</dbReference>
<evidence type="ECO:0000259" key="15">
    <source>
        <dbReference type="Pfam" id="PF05193"/>
    </source>
</evidence>
<evidence type="ECO:0000313" key="18">
    <source>
        <dbReference type="EMBL" id="TFH69071.1"/>
    </source>
</evidence>
<evidence type="ECO:0000259" key="16">
    <source>
        <dbReference type="Pfam" id="PF16187"/>
    </source>
</evidence>
<dbReference type="PANTHER" id="PTHR43690:SF18">
    <property type="entry name" value="INSULIN-DEGRADING ENZYME-RELATED"/>
    <property type="match status" value="1"/>
</dbReference>
<dbReference type="PROSITE" id="PS51257">
    <property type="entry name" value="PROKAR_LIPOPROTEIN"/>
    <property type="match status" value="1"/>
</dbReference>
<comment type="similarity">
    <text evidence="3">Belongs to the peptidase M16 family.</text>
</comment>
<dbReference type="InterPro" id="IPR054734">
    <property type="entry name" value="PqqF-like_C_4"/>
</dbReference>